<evidence type="ECO:0000313" key="3">
    <source>
        <dbReference type="EMBL" id="SEA24183.1"/>
    </source>
</evidence>
<dbReference type="RefSeq" id="WP_010263262.1">
    <property type="nucleotide sequence ID" value="NZ_CAEG01000012.1"/>
</dbReference>
<dbReference type="OrthoDB" id="9765065at2"/>
<dbReference type="SUPFAM" id="SSF53649">
    <property type="entry name" value="Alkaline phosphatase-like"/>
    <property type="match status" value="1"/>
</dbReference>
<dbReference type="InterPro" id="IPR017850">
    <property type="entry name" value="Alkaline_phosphatase_core_sf"/>
</dbReference>
<feature type="modified residue" description="3-oxoalanine (Ser)" evidence="1">
    <location>
        <position position="81"/>
    </location>
</feature>
<dbReference type="PROSITE" id="PS51257">
    <property type="entry name" value="PROKAR_LIPOPROTEIN"/>
    <property type="match status" value="1"/>
</dbReference>
<name>A0A1H3ZKB6_9BACT</name>
<dbReference type="Gene3D" id="3.40.720.10">
    <property type="entry name" value="Alkaline Phosphatase, subunit A"/>
    <property type="match status" value="1"/>
</dbReference>
<feature type="domain" description="Sulfatase N-terminal" evidence="2">
    <location>
        <begin position="33"/>
        <end position="320"/>
    </location>
</feature>
<dbReference type="InterPro" id="IPR000917">
    <property type="entry name" value="Sulfatase_N"/>
</dbReference>
<dbReference type="CDD" id="cd16027">
    <property type="entry name" value="SGSH"/>
    <property type="match status" value="1"/>
</dbReference>
<dbReference type="Pfam" id="PF00884">
    <property type="entry name" value="Sulfatase"/>
    <property type="match status" value="1"/>
</dbReference>
<evidence type="ECO:0000313" key="4">
    <source>
        <dbReference type="Proteomes" id="UP000183253"/>
    </source>
</evidence>
<accession>A0A1H3ZKB6</accession>
<comment type="PTM">
    <text evidence="1">The conversion to 3-oxoalanine (also known as C-formylglycine, FGly), of a serine or cysteine residue in prokaryotes and of a cysteine residue in eukaryotes, is critical for catalytic activity.</text>
</comment>
<evidence type="ECO:0000259" key="2">
    <source>
        <dbReference type="Pfam" id="PF00884"/>
    </source>
</evidence>
<organism evidence="3 4">
    <name type="scientific">Alistipes timonensis JC136</name>
    <dbReference type="NCBI Taxonomy" id="1033731"/>
    <lineage>
        <taxon>Bacteria</taxon>
        <taxon>Pseudomonadati</taxon>
        <taxon>Bacteroidota</taxon>
        <taxon>Bacteroidia</taxon>
        <taxon>Bacteroidales</taxon>
        <taxon>Rikenellaceae</taxon>
        <taxon>Alistipes</taxon>
    </lineage>
</organism>
<dbReference type="PANTHER" id="PTHR43751:SF1">
    <property type="entry name" value="SULFATASE ATSG-RELATED"/>
    <property type="match status" value="1"/>
</dbReference>
<protein>
    <submittedName>
        <fullName evidence="3">Uncharacterized sulfatase</fullName>
    </submittedName>
</protein>
<reference evidence="3 4" key="1">
    <citation type="submission" date="2016-10" db="EMBL/GenBank/DDBJ databases">
        <authorList>
            <person name="de Groot N.N."/>
        </authorList>
    </citation>
    <scope>NUCLEOTIDE SEQUENCE [LARGE SCALE GENOMIC DNA]</scope>
    <source>
        <strain evidence="3 4">DSM 25383</strain>
    </source>
</reference>
<proteinExistence type="predicted"/>
<dbReference type="PANTHER" id="PTHR43751">
    <property type="entry name" value="SULFATASE"/>
    <property type="match status" value="1"/>
</dbReference>
<dbReference type="Proteomes" id="UP000183253">
    <property type="component" value="Unassembled WGS sequence"/>
</dbReference>
<gene>
    <name evidence="3" type="ORF">SAMN05444145_102244</name>
</gene>
<sequence>MRTDLHKHLLCAAGLTPLAALSGGCADTSDTRPNILFVIADDQSWPYASAYGCKTVSTPGFDYVAGHGALFNNAYVTSPGSSPSRASILTGLYPWQIEEAGTHASSFPARYTCYPDVFREAGYHVGYTGKGWGPGDWAASGREHNPAGPEYNECRLDPPYSGISKIDYAANFRKFLAERPEGAPFCFWLGTHEPHRPYENASWVKAGHALDEAEVPGFLPDADPVRGDILDYAVEIEWFDRHLGSCLEELERRGELDRTIVIVTADNGMSFPHAKANCYDAGLHVPLAVCWGERIRPRQVVESPVSLVDVFPTLLEASGVTYGADSVLVGESLLPLLEGRAAEYGSEAVYAGRERHSCSRYNNQGYPMRSIRSGNYLLVRNFHPERWPAGDPQALDKKGRPAAMHGAYYDIDAAPSKTYLIDNRENPQVKSYFDAAVARRPEFELYNLKSDARCLHNVADDPHYSDIFERLRSRLQMRLAETGDPRVGVDPEIWESYPRLEGKMRTFPAPKE</sequence>
<evidence type="ECO:0000256" key="1">
    <source>
        <dbReference type="PIRSR" id="PIRSR600917-52"/>
    </source>
</evidence>
<dbReference type="EMBL" id="FNRI01000002">
    <property type="protein sequence ID" value="SEA24183.1"/>
    <property type="molecule type" value="Genomic_DNA"/>
</dbReference>
<keyword evidence="4" id="KW-1185">Reference proteome</keyword>
<dbReference type="STRING" id="1033731.SAMN05444145_102244"/>
<dbReference type="InterPro" id="IPR052701">
    <property type="entry name" value="GAG_Ulvan_Degrading_Sulfatases"/>
</dbReference>
<dbReference type="AlphaFoldDB" id="A0A1H3ZKB6"/>